<organism evidence="3 4">
    <name type="scientific">Scardovia wiggsiae F0424</name>
    <dbReference type="NCBI Taxonomy" id="857290"/>
    <lineage>
        <taxon>Bacteria</taxon>
        <taxon>Bacillati</taxon>
        <taxon>Actinomycetota</taxon>
        <taxon>Actinomycetes</taxon>
        <taxon>Bifidobacteriales</taxon>
        <taxon>Bifidobacteriaceae</taxon>
        <taxon>Scardovia</taxon>
    </lineage>
</organism>
<accession>J0WZY2</accession>
<feature type="compositionally biased region" description="Polar residues" evidence="1">
    <location>
        <begin position="1"/>
        <end position="12"/>
    </location>
</feature>
<comment type="caution">
    <text evidence="3">The sequence shown here is derived from an EMBL/GenBank/DDBJ whole genome shotgun (WGS) entry which is preliminary data.</text>
</comment>
<reference evidence="3 4" key="1">
    <citation type="submission" date="2012-01" db="EMBL/GenBank/DDBJ databases">
        <title>The Genome Sequence of Scardovia wiggsiae F0424.</title>
        <authorList>
            <consortium name="The Broad Institute Genome Sequencing Platform"/>
            <person name="Earl A."/>
            <person name="Ward D."/>
            <person name="Feldgarden M."/>
            <person name="Gevers D."/>
            <person name="Izard J."/>
            <person name="Ganesan A."/>
            <person name="Baranova O.V."/>
            <person name="Blanton J.M."/>
            <person name="Tanner A.C."/>
            <person name="Mathney J."/>
            <person name="Dewhirst F.E."/>
            <person name="Young S.K."/>
            <person name="Zeng Q."/>
            <person name="Gargeya S."/>
            <person name="Fitzgerald M."/>
            <person name="Haas B."/>
            <person name="Abouelleil A."/>
            <person name="Alvarado L."/>
            <person name="Arachchi H.M."/>
            <person name="Berlin A."/>
            <person name="Chapman S.B."/>
            <person name="Gearin G."/>
            <person name="Goldberg J."/>
            <person name="Griggs A."/>
            <person name="Gujja S."/>
            <person name="Hansen M."/>
            <person name="Heiman D."/>
            <person name="Howarth C."/>
            <person name="Larimer J."/>
            <person name="Lui A."/>
            <person name="MacDonald P.J.P."/>
            <person name="McCowen C."/>
            <person name="Montmayeur A."/>
            <person name="Murphy C."/>
            <person name="Neiman D."/>
            <person name="Pearson M."/>
            <person name="Priest M."/>
            <person name="Roberts A."/>
            <person name="Saif S."/>
            <person name="Shea T."/>
            <person name="Sisk P."/>
            <person name="Stolte C."/>
            <person name="Sykes S."/>
            <person name="Wortman J."/>
            <person name="Nusbaum C."/>
            <person name="Birren B."/>
        </authorList>
    </citation>
    <scope>NUCLEOTIDE SEQUENCE [LARGE SCALE GENOMIC DNA]</scope>
    <source>
        <strain evidence="3 4">F0424</strain>
    </source>
</reference>
<evidence type="ECO:0000256" key="2">
    <source>
        <dbReference type="SAM" id="Phobius"/>
    </source>
</evidence>
<evidence type="ECO:0000313" key="3">
    <source>
        <dbReference type="EMBL" id="EJD65149.1"/>
    </source>
</evidence>
<protein>
    <recommendedName>
        <fullName evidence="5">DUF1310 family protein</fullName>
    </recommendedName>
</protein>
<dbReference type="eggNOG" id="ENOG5033BQV">
    <property type="taxonomic scope" value="Bacteria"/>
</dbReference>
<keyword evidence="2" id="KW-0472">Membrane</keyword>
<gene>
    <name evidence="3" type="ORF">HMPREF9156_00593</name>
</gene>
<dbReference type="AlphaFoldDB" id="J0WZY2"/>
<keyword evidence="2" id="KW-1133">Transmembrane helix</keyword>
<dbReference type="OrthoDB" id="2235740at2"/>
<dbReference type="HOGENOM" id="CLU_107589_0_0_11"/>
<dbReference type="Proteomes" id="UP000006415">
    <property type="component" value="Unassembled WGS sequence"/>
</dbReference>
<name>J0WZY2_9BIFI</name>
<keyword evidence="4" id="KW-1185">Reference proteome</keyword>
<dbReference type="STRING" id="857290.HMPREF9156_00593"/>
<keyword evidence="2" id="KW-0812">Transmembrane</keyword>
<dbReference type="RefSeq" id="WP_007147660.1">
    <property type="nucleotide sequence ID" value="NZ_AKCI01000001.1"/>
</dbReference>
<dbReference type="Pfam" id="PF07006">
    <property type="entry name" value="DUF1310"/>
    <property type="match status" value="1"/>
</dbReference>
<feature type="region of interest" description="Disordered" evidence="1">
    <location>
        <begin position="1"/>
        <end position="23"/>
    </location>
</feature>
<evidence type="ECO:0008006" key="5">
    <source>
        <dbReference type="Google" id="ProtNLM"/>
    </source>
</evidence>
<proteinExistence type="predicted"/>
<dbReference type="InterPro" id="IPR010738">
    <property type="entry name" value="DUF1310"/>
</dbReference>
<evidence type="ECO:0000256" key="1">
    <source>
        <dbReference type="SAM" id="MobiDB-lite"/>
    </source>
</evidence>
<sequence length="193" mass="21598">MTDINGTDNINPSPGEADSPWAPAGPLAAGADVRRPRLKGWHAAIIVIAVLALLGIGGYAVVNQVFHHQEQARIQQEKEHLQEYRKIAHSEECRKLIEKQLKYRDPNAFTDTGVIKSYKINDSSIENNPMAGFSFTVIINNDKKLTIGFIVDKPSYTFDHDHPDGQLTDDVEITSPELEDLLEARYGKDYLDK</sequence>
<evidence type="ECO:0000313" key="4">
    <source>
        <dbReference type="Proteomes" id="UP000006415"/>
    </source>
</evidence>
<feature type="transmembrane region" description="Helical" evidence="2">
    <location>
        <begin position="43"/>
        <end position="62"/>
    </location>
</feature>
<dbReference type="EMBL" id="AGZS01000002">
    <property type="protein sequence ID" value="EJD65149.1"/>
    <property type="molecule type" value="Genomic_DNA"/>
</dbReference>